<name>A0A9N8L0I3_CHRIL</name>
<feature type="chain" id="PRO_5040492162" evidence="2">
    <location>
        <begin position="25"/>
        <end position="262"/>
    </location>
</feature>
<reference evidence="3" key="1">
    <citation type="submission" date="2021-12" db="EMBL/GenBank/DDBJ databases">
        <authorList>
            <person name="King R."/>
        </authorList>
    </citation>
    <scope>NUCLEOTIDE SEQUENCE</scope>
</reference>
<keyword evidence="4" id="KW-1185">Reference proteome</keyword>
<feature type="transmembrane region" description="Helical" evidence="1">
    <location>
        <begin position="63"/>
        <end position="79"/>
    </location>
</feature>
<dbReference type="Gene3D" id="2.60.270.50">
    <property type="match status" value="1"/>
</dbReference>
<accession>A0A9N8L0I3</accession>
<organism evidence="3 4">
    <name type="scientific">Chrysodeixis includens</name>
    <name type="common">Soybean looper</name>
    <name type="synonym">Pseudoplusia includens</name>
    <dbReference type="NCBI Taxonomy" id="689277"/>
    <lineage>
        <taxon>Eukaryota</taxon>
        <taxon>Metazoa</taxon>
        <taxon>Ecdysozoa</taxon>
        <taxon>Arthropoda</taxon>
        <taxon>Hexapoda</taxon>
        <taxon>Insecta</taxon>
        <taxon>Pterygota</taxon>
        <taxon>Neoptera</taxon>
        <taxon>Endopterygota</taxon>
        <taxon>Lepidoptera</taxon>
        <taxon>Glossata</taxon>
        <taxon>Ditrysia</taxon>
        <taxon>Noctuoidea</taxon>
        <taxon>Noctuidae</taxon>
        <taxon>Plusiinae</taxon>
        <taxon>Chrysodeixis</taxon>
    </lineage>
</organism>
<sequence>MKTTSAIRFAIVAAVLLASANVDASKTDRLGPFKRPSASAAIGMIMCLAKRASIALIMKSTSAIRFAVVAAVLLASANVDASKTDRLGPFKRPSASAAIGMIMCLAKIAIIGDFSLGSVLSCLTGLSKPVAFLAAEETYRVEITVTNGEFLSENGLIMNSHLKFGTWEKDNAAVESVDNIAFNKDYARFSAVDLTNNINGVAGYFEIHENGKAVAKVLFDAPRDAEEDRIIVRSLDKDYLCSDNWHYDPHLIINVICYSVKV</sequence>
<proteinExistence type="predicted"/>
<feature type="signal peptide" evidence="2">
    <location>
        <begin position="1"/>
        <end position="24"/>
    </location>
</feature>
<keyword evidence="1" id="KW-0472">Membrane</keyword>
<evidence type="ECO:0000313" key="3">
    <source>
        <dbReference type="EMBL" id="CAD0197432.1"/>
    </source>
</evidence>
<keyword evidence="2" id="KW-0732">Signal</keyword>
<keyword evidence="1" id="KW-1133">Transmembrane helix</keyword>
<protein>
    <submittedName>
        <fullName evidence="3">Uncharacterized protein</fullName>
    </submittedName>
</protein>
<feature type="transmembrane region" description="Helical" evidence="1">
    <location>
        <begin position="99"/>
        <end position="123"/>
    </location>
</feature>
<evidence type="ECO:0000256" key="1">
    <source>
        <dbReference type="SAM" id="Phobius"/>
    </source>
</evidence>
<evidence type="ECO:0000313" key="4">
    <source>
        <dbReference type="Proteomes" id="UP001154114"/>
    </source>
</evidence>
<dbReference type="Proteomes" id="UP001154114">
    <property type="component" value="Chromosome 6"/>
</dbReference>
<dbReference type="AlphaFoldDB" id="A0A9N8L0I3"/>
<gene>
    <name evidence="3" type="ORF">CINC_LOCUS11714</name>
</gene>
<dbReference type="EMBL" id="LR824009">
    <property type="protein sequence ID" value="CAD0197432.1"/>
    <property type="molecule type" value="Genomic_DNA"/>
</dbReference>
<keyword evidence="1" id="KW-0812">Transmembrane</keyword>
<evidence type="ECO:0000256" key="2">
    <source>
        <dbReference type="SAM" id="SignalP"/>
    </source>
</evidence>